<protein>
    <recommendedName>
        <fullName evidence="5">DNA replication complex GINS protein PSF2</fullName>
    </recommendedName>
</protein>
<evidence type="ECO:0000256" key="3">
    <source>
        <dbReference type="ARBA" id="ARBA00022705"/>
    </source>
</evidence>
<name>A0A6P8ICT6_ACTTE</name>
<feature type="domain" description="GINS subunit" evidence="6">
    <location>
        <begin position="65"/>
        <end position="168"/>
    </location>
</feature>
<evidence type="ECO:0000313" key="8">
    <source>
        <dbReference type="Proteomes" id="UP000515163"/>
    </source>
</evidence>
<dbReference type="GO" id="GO:0071162">
    <property type="term" value="C:CMG complex"/>
    <property type="evidence" value="ECO:0007669"/>
    <property type="project" value="UniProtKB-ARBA"/>
</dbReference>
<dbReference type="FunCoup" id="A0A6P8ICT6">
    <property type="interactions" value="1487"/>
</dbReference>
<proteinExistence type="inferred from homology"/>
<organism evidence="8 9">
    <name type="scientific">Actinia tenebrosa</name>
    <name type="common">Australian red waratah sea anemone</name>
    <dbReference type="NCBI Taxonomy" id="6105"/>
    <lineage>
        <taxon>Eukaryota</taxon>
        <taxon>Metazoa</taxon>
        <taxon>Cnidaria</taxon>
        <taxon>Anthozoa</taxon>
        <taxon>Hexacorallia</taxon>
        <taxon>Actiniaria</taxon>
        <taxon>Actiniidae</taxon>
        <taxon>Actinia</taxon>
    </lineage>
</organism>
<comment type="subcellular location">
    <subcellularLocation>
        <location evidence="1 5">Nucleus</location>
    </subcellularLocation>
</comment>
<dbReference type="KEGG" id="aten:116298559"/>
<dbReference type="SUPFAM" id="SSF158573">
    <property type="entry name" value="GINS helical bundle-like"/>
    <property type="match status" value="1"/>
</dbReference>
<dbReference type="SUPFAM" id="SSF160059">
    <property type="entry name" value="PriA/YqbF domain"/>
    <property type="match status" value="1"/>
</dbReference>
<dbReference type="Gene3D" id="3.40.5.50">
    <property type="match status" value="1"/>
</dbReference>
<dbReference type="GeneID" id="116298559"/>
<feature type="domain" description="DNA replication complex GINS protein PSF2 N-terminal" evidence="7">
    <location>
        <begin position="2"/>
        <end position="61"/>
    </location>
</feature>
<evidence type="ECO:0000256" key="5">
    <source>
        <dbReference type="PIRNR" id="PIRNR028998"/>
    </source>
</evidence>
<dbReference type="InterPro" id="IPR036224">
    <property type="entry name" value="GINS_bundle-like_dom_sf"/>
</dbReference>
<comment type="similarity">
    <text evidence="2 5">Belongs to the GINS2/PSF2 family.</text>
</comment>
<evidence type="ECO:0000259" key="7">
    <source>
        <dbReference type="Pfam" id="PF25005"/>
    </source>
</evidence>
<dbReference type="FunFam" id="3.40.5.50:FF:000001">
    <property type="entry name" value="DNA replication complex GINS protein PSF2"/>
    <property type="match status" value="1"/>
</dbReference>
<dbReference type="Pfam" id="PF25005">
    <property type="entry name" value="PSF2_N"/>
    <property type="match status" value="1"/>
</dbReference>
<evidence type="ECO:0000313" key="9">
    <source>
        <dbReference type="RefSeq" id="XP_031562930.1"/>
    </source>
</evidence>
<dbReference type="FunFam" id="1.20.58.1020:FF:000001">
    <property type="entry name" value="DNA replication complex GINS protein PSF2"/>
    <property type="match status" value="1"/>
</dbReference>
<dbReference type="InParanoid" id="A0A6P8ICT6"/>
<dbReference type="Proteomes" id="UP000515163">
    <property type="component" value="Unplaced"/>
</dbReference>
<gene>
    <name evidence="9" type="primary">LOC116298559</name>
</gene>
<dbReference type="AlphaFoldDB" id="A0A6P8ICT6"/>
<keyword evidence="4 5" id="KW-0539">Nucleus</keyword>
<dbReference type="GO" id="GO:0006260">
    <property type="term" value="P:DNA replication"/>
    <property type="evidence" value="ECO:0007669"/>
    <property type="project" value="UniProtKB-KW"/>
</dbReference>
<dbReference type="RefSeq" id="XP_031562930.1">
    <property type="nucleotide sequence ID" value="XM_031707070.1"/>
</dbReference>
<dbReference type="PANTHER" id="PTHR12772">
    <property type="entry name" value="DNA REPLICATION COMPLEX GINS PROTEIN PSF2"/>
    <property type="match status" value="1"/>
</dbReference>
<evidence type="ECO:0000256" key="2">
    <source>
        <dbReference type="ARBA" id="ARBA00010565"/>
    </source>
</evidence>
<comment type="subunit">
    <text evidence="5">Component of the GINS complex.</text>
</comment>
<dbReference type="InterPro" id="IPR007257">
    <property type="entry name" value="GINS_Psf2"/>
</dbReference>
<dbReference type="GO" id="GO:0000811">
    <property type="term" value="C:GINS complex"/>
    <property type="evidence" value="ECO:0007669"/>
    <property type="project" value="TreeGrafter"/>
</dbReference>
<keyword evidence="8" id="KW-1185">Reference proteome</keyword>
<evidence type="ECO:0000259" key="6">
    <source>
        <dbReference type="Pfam" id="PF05916"/>
    </source>
</evidence>
<evidence type="ECO:0000256" key="1">
    <source>
        <dbReference type="ARBA" id="ARBA00004123"/>
    </source>
</evidence>
<dbReference type="GO" id="GO:0000727">
    <property type="term" value="P:double-strand break repair via break-induced replication"/>
    <property type="evidence" value="ECO:0007669"/>
    <property type="project" value="TreeGrafter"/>
</dbReference>
<dbReference type="Pfam" id="PF05916">
    <property type="entry name" value="Sld5"/>
    <property type="match status" value="1"/>
</dbReference>
<sequence>MDPSEIEFLAEKQPVTILPNFSEKKMYLIGGDVGPFKPSLPVKVPLWIALNLKQRKKCRIQAPDWMDVERLKELKEEETKAEYFTKMPSKHYMEVATLLLNSAVDDIPHADDVRTIIKDIWDVRIAKLRKSIDMMINQQAVHARLDDLSLMEINTVRLLLTKALDHLHDLRCHATENPPLT</sequence>
<dbReference type="PANTHER" id="PTHR12772:SF0">
    <property type="entry name" value="DNA REPLICATION COMPLEX GINS PROTEIN PSF2"/>
    <property type="match status" value="1"/>
</dbReference>
<dbReference type="CDD" id="cd21694">
    <property type="entry name" value="GINS_B_Psf2"/>
    <property type="match status" value="1"/>
</dbReference>
<dbReference type="Gene3D" id="1.20.58.1020">
    <property type="match status" value="1"/>
</dbReference>
<accession>A0A6P8ICT6</accession>
<dbReference type="OrthoDB" id="1938138at2759"/>
<dbReference type="PIRSF" id="PIRSF028998">
    <property type="entry name" value="GINS_Psf2_subgr"/>
    <property type="match status" value="1"/>
</dbReference>
<evidence type="ECO:0000256" key="4">
    <source>
        <dbReference type="ARBA" id="ARBA00023242"/>
    </source>
</evidence>
<keyword evidence="3 5" id="KW-0235">DNA replication</keyword>
<reference evidence="9" key="1">
    <citation type="submission" date="2025-08" db="UniProtKB">
        <authorList>
            <consortium name="RefSeq"/>
        </authorList>
    </citation>
    <scope>IDENTIFICATION</scope>
    <source>
        <tissue evidence="9">Tentacle</tissue>
    </source>
</reference>
<dbReference type="InterPro" id="IPR056784">
    <property type="entry name" value="PSF2_N"/>
</dbReference>
<dbReference type="CDD" id="cd11712">
    <property type="entry name" value="GINS_A_psf2"/>
    <property type="match status" value="1"/>
</dbReference>
<dbReference type="InterPro" id="IPR021151">
    <property type="entry name" value="GINS_A"/>
</dbReference>